<dbReference type="SUPFAM" id="SSF101473">
    <property type="entry name" value="DhaL-like"/>
    <property type="match status" value="1"/>
</dbReference>
<organism evidence="4 5">
    <name type="scientific">Spiroplasma clarkii</name>
    <dbReference type="NCBI Taxonomy" id="2139"/>
    <lineage>
        <taxon>Bacteria</taxon>
        <taxon>Bacillati</taxon>
        <taxon>Mycoplasmatota</taxon>
        <taxon>Mollicutes</taxon>
        <taxon>Entomoplasmatales</taxon>
        <taxon>Spiroplasmataceae</taxon>
        <taxon>Spiroplasma</taxon>
    </lineage>
</organism>
<dbReference type="GO" id="GO:0004371">
    <property type="term" value="F:glycerone kinase activity"/>
    <property type="evidence" value="ECO:0007669"/>
    <property type="project" value="InterPro"/>
</dbReference>
<feature type="domain" description="DhaL" evidence="3">
    <location>
        <begin position="4"/>
        <end position="187"/>
    </location>
</feature>
<accession>A0A1Y0L1W5</accession>
<dbReference type="EMBL" id="CP024870">
    <property type="protein sequence ID" value="ATX71108.1"/>
    <property type="molecule type" value="Genomic_DNA"/>
</dbReference>
<dbReference type="InterPro" id="IPR036117">
    <property type="entry name" value="DhaL_dom_sf"/>
</dbReference>
<dbReference type="GO" id="GO:0005829">
    <property type="term" value="C:cytosol"/>
    <property type="evidence" value="ECO:0007669"/>
    <property type="project" value="TreeGrafter"/>
</dbReference>
<evidence type="ECO:0000313" key="4">
    <source>
        <dbReference type="EMBL" id="ATX71108.1"/>
    </source>
</evidence>
<dbReference type="Gene3D" id="1.25.40.340">
    <property type="match status" value="1"/>
</dbReference>
<name>A0A1Y0L1W5_9MOLU</name>
<proteinExistence type="predicted"/>
<dbReference type="GO" id="GO:0019563">
    <property type="term" value="P:glycerol catabolic process"/>
    <property type="evidence" value="ECO:0007669"/>
    <property type="project" value="TreeGrafter"/>
</dbReference>
<keyword evidence="1" id="KW-0808">Transferase</keyword>
<dbReference type="PANTHER" id="PTHR28629">
    <property type="entry name" value="TRIOKINASE/FMN CYCLASE"/>
    <property type="match status" value="1"/>
</dbReference>
<keyword evidence="2 4" id="KW-0418">Kinase</keyword>
<dbReference type="InterPro" id="IPR050861">
    <property type="entry name" value="Dihydroxyacetone_Kinase"/>
</dbReference>
<protein>
    <submittedName>
        <fullName evidence="4">Dihydroxyacetone kinase, C-terminal domain</fullName>
    </submittedName>
</protein>
<dbReference type="RefSeq" id="WP_100254649.1">
    <property type="nucleotide sequence ID" value="NZ_CP015819.1"/>
</dbReference>
<dbReference type="PROSITE" id="PS51480">
    <property type="entry name" value="DHAL"/>
    <property type="match status" value="1"/>
</dbReference>
<dbReference type="FunFam" id="1.25.40.340:FF:000002">
    <property type="entry name" value="Dihydroxyacetone kinase, L subunit"/>
    <property type="match status" value="1"/>
</dbReference>
<gene>
    <name evidence="4" type="primary">dhaL</name>
    <name evidence="4" type="ORF">SCLAR_v1c07950</name>
</gene>
<dbReference type="AlphaFoldDB" id="A0A1Y0L1W5"/>
<evidence type="ECO:0000259" key="3">
    <source>
        <dbReference type="PROSITE" id="PS51480"/>
    </source>
</evidence>
<dbReference type="PANTHER" id="PTHR28629:SF4">
    <property type="entry name" value="TRIOKINASE_FMN CYCLASE"/>
    <property type="match status" value="1"/>
</dbReference>
<dbReference type="SMART" id="SM01120">
    <property type="entry name" value="Dak2"/>
    <property type="match status" value="1"/>
</dbReference>
<sequence length="190" mass="20623">MSVTKTLDFSKCFYELVQQNLELLNDLDNAIGDGDHGSNLLKGLEYFKVTHQTKSYTSEAEIWKDLAMSFLAKVGGASGPLYGSAFLAMAKVVGVQNFGEVLVTGSNQIKVLGKSDLNQKTMLDVWIPATSLYQAQKLTVAKIDELVEKTKLIPAIKGRASYLGERALGHIDPGSYSTGLMFKAILQAGL</sequence>
<evidence type="ECO:0000256" key="2">
    <source>
        <dbReference type="ARBA" id="ARBA00022777"/>
    </source>
</evidence>
<dbReference type="NCBIfam" id="TIGR02365">
    <property type="entry name" value="dha_L_ycgS"/>
    <property type="match status" value="1"/>
</dbReference>
<dbReference type="InterPro" id="IPR004007">
    <property type="entry name" value="DhaL_dom"/>
</dbReference>
<dbReference type="OrthoDB" id="9800291at2"/>
<dbReference type="InterPro" id="IPR012737">
    <property type="entry name" value="DhaK_L_YcgS"/>
</dbReference>
<reference evidence="4 5" key="1">
    <citation type="submission" date="2017-11" db="EMBL/GenBank/DDBJ databases">
        <title>Complete genome sequence of Spiroplasma clarkii CN-5 (DSM 19994).</title>
        <authorList>
            <person name="Tsai Y.-M."/>
            <person name="Chang A."/>
            <person name="Lo W.-S."/>
            <person name="Kuo C.-H."/>
        </authorList>
    </citation>
    <scope>NUCLEOTIDE SEQUENCE [LARGE SCALE GENOMIC DNA]</scope>
    <source>
        <strain evidence="4 5">CN-5</strain>
    </source>
</reference>
<evidence type="ECO:0000313" key="5">
    <source>
        <dbReference type="Proteomes" id="UP000231179"/>
    </source>
</evidence>
<dbReference type="Pfam" id="PF02734">
    <property type="entry name" value="Dak2"/>
    <property type="match status" value="1"/>
</dbReference>
<dbReference type="Proteomes" id="UP000231179">
    <property type="component" value="Chromosome"/>
</dbReference>
<keyword evidence="5" id="KW-1185">Reference proteome</keyword>
<dbReference type="KEGG" id="scla:SCLARK_001167"/>
<evidence type="ECO:0000256" key="1">
    <source>
        <dbReference type="ARBA" id="ARBA00022679"/>
    </source>
</evidence>